<feature type="region of interest" description="Disordered" evidence="6">
    <location>
        <begin position="187"/>
        <end position="213"/>
    </location>
</feature>
<reference evidence="8" key="1">
    <citation type="submission" date="2024-04" db="EMBL/GenBank/DDBJ databases">
        <title>Salinicola lusitanus LLJ914,a marine bacterium isolated from the Okinawa Trough.</title>
        <authorList>
            <person name="Li J."/>
        </authorList>
    </citation>
    <scope>NUCLEOTIDE SEQUENCE [LARGE SCALE GENOMIC DNA]</scope>
</reference>
<evidence type="ECO:0000256" key="2">
    <source>
        <dbReference type="ARBA" id="ARBA00023264"/>
    </source>
</evidence>
<dbReference type="GO" id="GO:0006646">
    <property type="term" value="P:phosphatidylethanolamine biosynthetic process"/>
    <property type="evidence" value="ECO:0007669"/>
    <property type="project" value="TreeGrafter"/>
</dbReference>
<dbReference type="EMBL" id="JBBPFD010000676">
    <property type="protein sequence ID" value="KAK7877701.1"/>
    <property type="molecule type" value="Genomic_DNA"/>
</dbReference>
<dbReference type="EC" id="2.7.1.82" evidence="5"/>
<comment type="caution">
    <text evidence="7">The sequence shown here is derived from an EMBL/GenBank/DDBJ whole genome shotgun (WGS) entry which is preliminary data.</text>
</comment>
<feature type="compositionally biased region" description="Acidic residues" evidence="6">
    <location>
        <begin position="405"/>
        <end position="414"/>
    </location>
</feature>
<dbReference type="PANTHER" id="PTHR22603">
    <property type="entry name" value="CHOLINE/ETHANOALAMINE KINASE"/>
    <property type="match status" value="1"/>
</dbReference>
<sequence>MMECVLSEVPHLDLRINENDPDAGILTLLQKLRPTWSPERITLKSFTEGITNRLIGCFLSPDQDRDWDQEQDQEQDQDVVLVRIFGRNTDLFVDRSREVQTVRILESKGCGPKIYCSFNNGISYEYLQGAPLSQDQLEQPRIYRLVAAQLAKLHSVQIKNSESEKTFLWKKMEHFLSLIQKSQSEESRSIHSQSEESRSIHSQSESRSRSRFWSGPVPGPEVLKREMNLLKSSLSRVQSPVVLCHNDLLTKNIIYNKQRETVKFIDFEYADFNYQAFDIGNHFNEFAGVSDLDYGRYPSPELQHDWIRTYLQNYNQETGSDVTQQEVTRLYVQVCKFSLASNLFWGMWAVLQAQFSSIDFDFSSYAAARLDFYFQKRDEYLQLDQDQDQNQDQDQDQDQGQGQDQDQDQDTLLS</sequence>
<dbReference type="Gene3D" id="3.90.1200.10">
    <property type="match status" value="1"/>
</dbReference>
<protein>
    <recommendedName>
        <fullName evidence="5">ethanolamine kinase</fullName>
        <ecNumber evidence="5">2.7.1.82</ecNumber>
    </recommendedName>
</protein>
<dbReference type="SUPFAM" id="SSF56112">
    <property type="entry name" value="Protein kinase-like (PK-like)"/>
    <property type="match status" value="1"/>
</dbReference>
<dbReference type="AlphaFoldDB" id="A0AAW0MFV6"/>
<dbReference type="InterPro" id="IPR011009">
    <property type="entry name" value="Kinase-like_dom_sf"/>
</dbReference>
<dbReference type="CDD" id="cd05157">
    <property type="entry name" value="ETNK_euk"/>
    <property type="match status" value="1"/>
</dbReference>
<evidence type="ECO:0000256" key="4">
    <source>
        <dbReference type="ARBA" id="ARBA00038211"/>
    </source>
</evidence>
<dbReference type="PANTHER" id="PTHR22603:SF68">
    <property type="entry name" value="ETHANOLAMINE KINASE 1"/>
    <property type="match status" value="1"/>
</dbReference>
<evidence type="ECO:0000256" key="1">
    <source>
        <dbReference type="ARBA" id="ARBA00023209"/>
    </source>
</evidence>
<feature type="region of interest" description="Disordered" evidence="6">
    <location>
        <begin position="383"/>
        <end position="414"/>
    </location>
</feature>
<evidence type="ECO:0000313" key="8">
    <source>
        <dbReference type="Proteomes" id="UP001460270"/>
    </source>
</evidence>
<evidence type="ECO:0000256" key="5">
    <source>
        <dbReference type="ARBA" id="ARBA00038874"/>
    </source>
</evidence>
<feature type="compositionally biased region" description="Basic and acidic residues" evidence="6">
    <location>
        <begin position="187"/>
        <end position="208"/>
    </location>
</feature>
<keyword evidence="8" id="KW-1185">Reference proteome</keyword>
<keyword evidence="1" id="KW-0444">Lipid biosynthesis</keyword>
<comment type="pathway">
    <text evidence="3">Phospholipid metabolism; phosphatidylethanolamine biosynthesis; phosphatidylethanolamine from ethanolamine: step 1/3.</text>
</comment>
<evidence type="ECO:0000256" key="3">
    <source>
        <dbReference type="ARBA" id="ARBA00037883"/>
    </source>
</evidence>
<proteinExistence type="inferred from homology"/>
<keyword evidence="1" id="KW-0594">Phospholipid biosynthesis</keyword>
<dbReference type="Gene3D" id="3.30.200.20">
    <property type="entry name" value="Phosphorylase Kinase, domain 1"/>
    <property type="match status" value="1"/>
</dbReference>
<comment type="similarity">
    <text evidence="4">Belongs to the choline/ethanolamine kinase family.</text>
</comment>
<accession>A0AAW0MFV6</accession>
<name>A0AAW0MFV6_9GOBI</name>
<evidence type="ECO:0000313" key="7">
    <source>
        <dbReference type="EMBL" id="KAK7877701.1"/>
    </source>
</evidence>
<dbReference type="GO" id="GO:0004305">
    <property type="term" value="F:ethanolamine kinase activity"/>
    <property type="evidence" value="ECO:0007669"/>
    <property type="project" value="UniProtKB-EC"/>
</dbReference>
<organism evidence="7 8">
    <name type="scientific">Mugilogobius chulae</name>
    <name type="common">yellowstripe goby</name>
    <dbReference type="NCBI Taxonomy" id="88201"/>
    <lineage>
        <taxon>Eukaryota</taxon>
        <taxon>Metazoa</taxon>
        <taxon>Chordata</taxon>
        <taxon>Craniata</taxon>
        <taxon>Vertebrata</taxon>
        <taxon>Euteleostomi</taxon>
        <taxon>Actinopterygii</taxon>
        <taxon>Neopterygii</taxon>
        <taxon>Teleostei</taxon>
        <taxon>Neoteleostei</taxon>
        <taxon>Acanthomorphata</taxon>
        <taxon>Gobiaria</taxon>
        <taxon>Gobiiformes</taxon>
        <taxon>Gobioidei</taxon>
        <taxon>Gobiidae</taxon>
        <taxon>Gobionellinae</taxon>
        <taxon>Mugilogobius</taxon>
    </lineage>
</organism>
<dbReference type="Pfam" id="PF01633">
    <property type="entry name" value="Choline_kinase"/>
    <property type="match status" value="1"/>
</dbReference>
<keyword evidence="1" id="KW-0443">Lipid metabolism</keyword>
<keyword evidence="2" id="KW-1208">Phospholipid metabolism</keyword>
<gene>
    <name evidence="7" type="ORF">WMY93_031588</name>
</gene>
<dbReference type="Proteomes" id="UP001460270">
    <property type="component" value="Unassembled WGS sequence"/>
</dbReference>
<dbReference type="GO" id="GO:0005737">
    <property type="term" value="C:cytoplasm"/>
    <property type="evidence" value="ECO:0007669"/>
    <property type="project" value="TreeGrafter"/>
</dbReference>
<evidence type="ECO:0000256" key="6">
    <source>
        <dbReference type="SAM" id="MobiDB-lite"/>
    </source>
</evidence>
<feature type="compositionally biased region" description="Acidic residues" evidence="6">
    <location>
        <begin position="385"/>
        <end position="397"/>
    </location>
</feature>